<dbReference type="InterPro" id="IPR021215">
    <property type="entry name" value="DUF2752"/>
</dbReference>
<keyword evidence="1" id="KW-1133">Transmembrane helix</keyword>
<dbReference type="Proteomes" id="UP001596138">
    <property type="component" value="Unassembled WGS sequence"/>
</dbReference>
<evidence type="ECO:0000313" key="3">
    <source>
        <dbReference type="Proteomes" id="UP001596138"/>
    </source>
</evidence>
<evidence type="ECO:0000256" key="1">
    <source>
        <dbReference type="SAM" id="Phobius"/>
    </source>
</evidence>
<reference evidence="3" key="1">
    <citation type="journal article" date="2019" name="Int. J. Syst. Evol. Microbiol.">
        <title>The Global Catalogue of Microorganisms (GCM) 10K type strain sequencing project: providing services to taxonomists for standard genome sequencing and annotation.</title>
        <authorList>
            <consortium name="The Broad Institute Genomics Platform"/>
            <consortium name="The Broad Institute Genome Sequencing Center for Infectious Disease"/>
            <person name="Wu L."/>
            <person name="Ma J."/>
        </authorList>
    </citation>
    <scope>NUCLEOTIDE SEQUENCE [LARGE SCALE GENOMIC DNA]</scope>
    <source>
        <strain evidence="3">CGMCC 4.7317</strain>
    </source>
</reference>
<feature type="transmembrane region" description="Helical" evidence="1">
    <location>
        <begin position="72"/>
        <end position="90"/>
    </location>
</feature>
<organism evidence="2 3">
    <name type="scientific">Longivirga aurantiaca</name>
    <dbReference type="NCBI Taxonomy" id="1837743"/>
    <lineage>
        <taxon>Bacteria</taxon>
        <taxon>Bacillati</taxon>
        <taxon>Actinomycetota</taxon>
        <taxon>Actinomycetes</taxon>
        <taxon>Sporichthyales</taxon>
        <taxon>Sporichthyaceae</taxon>
        <taxon>Longivirga</taxon>
    </lineage>
</organism>
<feature type="transmembrane region" description="Helical" evidence="1">
    <location>
        <begin position="7"/>
        <end position="25"/>
    </location>
</feature>
<dbReference type="RefSeq" id="WP_386767076.1">
    <property type="nucleotide sequence ID" value="NZ_JBHSTI010000008.1"/>
</dbReference>
<dbReference type="Pfam" id="PF10825">
    <property type="entry name" value="DUF2752"/>
    <property type="match status" value="1"/>
</dbReference>
<dbReference type="EMBL" id="JBHSTI010000008">
    <property type="protein sequence ID" value="MFC6238669.1"/>
    <property type="molecule type" value="Genomic_DNA"/>
</dbReference>
<name>A0ABW1T319_9ACTN</name>
<keyword evidence="1" id="KW-0812">Transmembrane</keyword>
<sequence>MIPTAARAPLAVGAAALVGVAYVGLVDPNEPGHYPLCPTKALTGLDCPFCGGLRATHALARGDLLGAADHNLLTVVLVVPVVLLWVAWLRREWIGDPDGERAHPVQAVSDALLRPAVLWPVVGALAVFTVVRNVGGVEVLAWLGSGAAA</sequence>
<keyword evidence="1" id="KW-0472">Membrane</keyword>
<accession>A0ABW1T319</accession>
<proteinExistence type="predicted"/>
<comment type="caution">
    <text evidence="2">The sequence shown here is derived from an EMBL/GenBank/DDBJ whole genome shotgun (WGS) entry which is preliminary data.</text>
</comment>
<gene>
    <name evidence="2" type="ORF">ACFQGU_12345</name>
</gene>
<keyword evidence="3" id="KW-1185">Reference proteome</keyword>
<protein>
    <submittedName>
        <fullName evidence="2">DUF2752 domain-containing protein</fullName>
    </submittedName>
</protein>
<evidence type="ECO:0000313" key="2">
    <source>
        <dbReference type="EMBL" id="MFC6238669.1"/>
    </source>
</evidence>